<sequence>MENRKEELKKSIARMLECADERKLSLIYIHTKALLGNNLRELDKVPGKL</sequence>
<evidence type="ECO:0000313" key="1">
    <source>
        <dbReference type="EMBL" id="VUX33417.1"/>
    </source>
</evidence>
<proteinExistence type="predicted"/>
<dbReference type="EMBL" id="CABHNW010000030">
    <property type="protein sequence ID" value="VUX33417.1"/>
    <property type="molecule type" value="Genomic_DNA"/>
</dbReference>
<accession>A0A564VMG7</accession>
<dbReference type="Proteomes" id="UP000408482">
    <property type="component" value="Unassembled WGS sequence"/>
</dbReference>
<dbReference type="AlphaFoldDB" id="A0A564VMG7"/>
<keyword evidence="2" id="KW-1185">Reference proteome</keyword>
<protein>
    <submittedName>
        <fullName evidence="1">Uncharacterized protein</fullName>
    </submittedName>
</protein>
<dbReference type="RefSeq" id="WP_186289995.1">
    <property type="nucleotide sequence ID" value="NZ_CABHMX010000009.1"/>
</dbReference>
<organism evidence="1 2">
    <name type="scientific">Blautia luti</name>
    <dbReference type="NCBI Taxonomy" id="89014"/>
    <lineage>
        <taxon>Bacteria</taxon>
        <taxon>Bacillati</taxon>
        <taxon>Bacillota</taxon>
        <taxon>Clostridia</taxon>
        <taxon>Lachnospirales</taxon>
        <taxon>Lachnospiraceae</taxon>
        <taxon>Blautia</taxon>
    </lineage>
</organism>
<reference evidence="1 2" key="1">
    <citation type="submission" date="2019-07" db="EMBL/GenBank/DDBJ databases">
        <authorList>
            <person name="Hibberd C M."/>
            <person name="Gehrig L. J."/>
            <person name="Chang H.-W."/>
            <person name="Venkatesh S."/>
        </authorList>
    </citation>
    <scope>NUCLEOTIDE SEQUENCE [LARGE SCALE GENOMIC DNA]</scope>
    <source>
        <strain evidence="1">Blautia_luti_SSTS_Bg7063</strain>
    </source>
</reference>
<evidence type="ECO:0000313" key="2">
    <source>
        <dbReference type="Proteomes" id="UP000408482"/>
    </source>
</evidence>
<name>A0A564VMG7_9FIRM</name>
<gene>
    <name evidence="1" type="ORF">RSSSTS7063_02579</name>
</gene>